<keyword evidence="8 10" id="KW-0275">Fatty acid biosynthesis</keyword>
<gene>
    <name evidence="13" type="ORF">OUZ56_032347</name>
</gene>
<dbReference type="Gene3D" id="1.10.1200.10">
    <property type="entry name" value="ACP-like"/>
    <property type="match status" value="1"/>
</dbReference>
<evidence type="ECO:0000256" key="9">
    <source>
        <dbReference type="ARBA" id="ARBA00044883"/>
    </source>
</evidence>
<dbReference type="PANTHER" id="PTHR20863">
    <property type="entry name" value="ACYL CARRIER PROTEIN"/>
    <property type="match status" value="1"/>
</dbReference>
<dbReference type="PROSITE" id="PS00012">
    <property type="entry name" value="PHOSPHOPANTETHEINE"/>
    <property type="match status" value="1"/>
</dbReference>
<feature type="compositionally biased region" description="Basic and acidic residues" evidence="11">
    <location>
        <begin position="104"/>
        <end position="113"/>
    </location>
</feature>
<evidence type="ECO:0000256" key="2">
    <source>
        <dbReference type="ARBA" id="ARBA00010930"/>
    </source>
</evidence>
<sequence length="1356" mass="146188">MAAGDVHAQALFTNLYARIGDRHHENAALKEGHVHEQRLPLFPAHDRHDVRVAHAEVEAGGGQLRPHVFGLLVELGDERRAVVLKHRQDRRRRGDDGDGEGGGEEERPRRVLDEVDDRFVREEDAADPAENLREGADDDRNLTVEAKVLDDAGAVLAEGAGAVGVVDDEAGVVALANFNKFGDFAHVAVEAVDAVDKDERILPLAGLEDALQALGGVVIEKANLRPILRHAGGEEGPIQNARVGVGIEDERGVLVGERHDGADHRLVAGREREAVRGTRTTSRGGAQGRRARSSSPARGRTRGRTRISPRRRWQQPSPSGGSSGREGAELGAADDDGRDVAVVADGDDDGERRCGGRAGEGGCDGERPRGAEGFAEACFRPLNGDRWSENVSDSLVFGFVKAGEARDSGDDATDRRRFDAGIGKGASQGAGNGGRACVKEGDVRRGGLKGGSEAVDVTENLRPARLGGGRRFNGKEYSCFRELGVVGARLELGEGEEERFAHRFGAADEDGVGPAGGEHQIGNGKPVETAGIPVAHRDVKRPKIFPNRDVAARAVGDGIRELCRIDVSCIFQLGDAIELGDRLEAPVGVGTDDPDARRIDSFREAPGAIVARFFQSGIAEGEPRAHDHQLCQSIEGSQPRVAQKLRRIEVRYFGNVGHTLGEVGGRIKRGNRRGRDRFRIAERPLERFPADAEGRKHRIAADDGVVAAESETVVEENVVRTFACLVGDDGDVALGIGRFVAHGRRVDPGFNGHHAADRLQGASGPHAVADRALHRRDRHAAIAKDLVHDLRFRLIIRLCSGPVGVHEIDVGGREAAPRNRLAHRADGAGRIGVGTGDVVGVAGDADRTNFSDNIGISANGVGLALEHNDPGPFADDEPLAVLVEGLAAVGRHRRKADEAGVLELLEDFRRSGDDDIGLAGANEVGGDADRVVPGRARPRERELHPLGTKRPRDMDRQERRRELGNEGTFYVVGAVANPTIFKDFEDIDLAHRRPDDDGGPRSAEVPFVDLRIGNRHAGRRERHRRRAPGTTGLRRGEVVFRAKLLDLTAERAPELRCVEGIDRGNARPPRRQSFVKRLLSEPNRAHDADAGDVDPCCHAAPLTCNDPVSQAIEGVVAPAKFAQASRKRQLRALRIQKFDETLDCQGIVAFRSTDVIRGAGCHPVRYRSRGLNSGAQWATRAVGDLHPTGKLCTSAGFVGLEVTPSRQQPYEGNENGKESRRTPRAVPEDRGRNRRARVPAPSNASSPSRSPTKRSRALSPSATSSTPSRSASPSEDPMSNDALRAEIHDLIVEIAEIDELPADKTFKDLGIDSMMGVEIVAAIERKYQIKIEDSELEKVSTLNSSVAIVAEKIAKK</sequence>
<feature type="compositionally biased region" description="Basic and acidic residues" evidence="11">
    <location>
        <begin position="1214"/>
        <end position="1231"/>
    </location>
</feature>
<feature type="region of interest" description="Disordered" evidence="11">
    <location>
        <begin position="919"/>
        <end position="958"/>
    </location>
</feature>
<keyword evidence="4 10" id="KW-0444">Lipid biosynthesis</keyword>
<evidence type="ECO:0000256" key="3">
    <source>
        <dbReference type="ARBA" id="ARBA00022450"/>
    </source>
</evidence>
<evidence type="ECO:0000256" key="11">
    <source>
        <dbReference type="SAM" id="MobiDB-lite"/>
    </source>
</evidence>
<evidence type="ECO:0000256" key="6">
    <source>
        <dbReference type="ARBA" id="ARBA00022832"/>
    </source>
</evidence>
<comment type="catalytic activity">
    <reaction evidence="9">
        <text>acetyl-CoA + n malonyl-CoA + 2n NADPH + 2n H(+) = a long-chain fatty acid + (n+1) CoA + n CO2 + 2n NADP(+).</text>
        <dbReference type="EC" id="2.3.1.85"/>
    </reaction>
</comment>
<feature type="compositionally biased region" description="Basic residues" evidence="11">
    <location>
        <begin position="299"/>
        <end position="313"/>
    </location>
</feature>
<evidence type="ECO:0000256" key="8">
    <source>
        <dbReference type="ARBA" id="ARBA00023160"/>
    </source>
</evidence>
<feature type="domain" description="Carrier" evidence="12">
    <location>
        <begin position="1278"/>
        <end position="1353"/>
    </location>
</feature>
<evidence type="ECO:0000256" key="4">
    <source>
        <dbReference type="ARBA" id="ARBA00022516"/>
    </source>
</evidence>
<reference evidence="13 14" key="1">
    <citation type="journal article" date="2023" name="Nucleic Acids Res.">
        <title>The hologenome of Daphnia magna reveals possible DNA methylation and microbiome-mediated evolution of the host genome.</title>
        <authorList>
            <person name="Chaturvedi A."/>
            <person name="Li X."/>
            <person name="Dhandapani V."/>
            <person name="Marshall H."/>
            <person name="Kissane S."/>
            <person name="Cuenca-Cambronero M."/>
            <person name="Asole G."/>
            <person name="Calvet F."/>
            <person name="Ruiz-Romero M."/>
            <person name="Marangio P."/>
            <person name="Guigo R."/>
            <person name="Rago D."/>
            <person name="Mirbahai L."/>
            <person name="Eastwood N."/>
            <person name="Colbourne J.K."/>
            <person name="Zhou J."/>
            <person name="Mallon E."/>
            <person name="Orsini L."/>
        </authorList>
    </citation>
    <scope>NUCLEOTIDE SEQUENCE [LARGE SCALE GENOMIC DNA]</scope>
    <source>
        <strain evidence="13">LRV0_1</strain>
    </source>
</reference>
<feature type="region of interest" description="Disordered" evidence="11">
    <location>
        <begin position="257"/>
        <end position="369"/>
    </location>
</feature>
<dbReference type="Proteomes" id="UP001234178">
    <property type="component" value="Unassembled WGS sequence"/>
</dbReference>
<keyword evidence="6" id="KW-0276">Fatty acid metabolism</keyword>
<dbReference type="InterPro" id="IPR009081">
    <property type="entry name" value="PP-bd_ACP"/>
</dbReference>
<evidence type="ECO:0000256" key="1">
    <source>
        <dbReference type="ARBA" id="ARBA00003180"/>
    </source>
</evidence>
<evidence type="ECO:0000313" key="14">
    <source>
        <dbReference type="Proteomes" id="UP001234178"/>
    </source>
</evidence>
<feature type="compositionally biased region" description="Low complexity" evidence="11">
    <location>
        <begin position="1257"/>
        <end position="1274"/>
    </location>
</feature>
<accession>A0ABR0B8N3</accession>
<feature type="compositionally biased region" description="Basic and acidic residues" evidence="11">
    <location>
        <begin position="927"/>
        <end position="958"/>
    </location>
</feature>
<dbReference type="Pfam" id="PF00550">
    <property type="entry name" value="PP-binding"/>
    <property type="match status" value="1"/>
</dbReference>
<comment type="function">
    <text evidence="1 10">Carrier of the growing fatty acid chain in fatty acid biosynthesis.</text>
</comment>
<dbReference type="InterPro" id="IPR020806">
    <property type="entry name" value="PKS_PP-bd"/>
</dbReference>
<feature type="region of interest" description="Disordered" evidence="11">
    <location>
        <begin position="507"/>
        <end position="529"/>
    </location>
</feature>
<evidence type="ECO:0000256" key="5">
    <source>
        <dbReference type="ARBA" id="ARBA00022553"/>
    </source>
</evidence>
<keyword evidence="3 10" id="KW-0596">Phosphopantetheine</keyword>
<keyword evidence="14" id="KW-1185">Reference proteome</keyword>
<dbReference type="EMBL" id="JAOYFB010000041">
    <property type="protein sequence ID" value="KAK4044941.1"/>
    <property type="molecule type" value="Genomic_DNA"/>
</dbReference>
<evidence type="ECO:0000256" key="10">
    <source>
        <dbReference type="RuleBase" id="RU000722"/>
    </source>
</evidence>
<keyword evidence="5" id="KW-0597">Phosphoprotein</keyword>
<evidence type="ECO:0000256" key="7">
    <source>
        <dbReference type="ARBA" id="ARBA00023098"/>
    </source>
</evidence>
<dbReference type="PROSITE" id="PS50075">
    <property type="entry name" value="CARRIER"/>
    <property type="match status" value="1"/>
</dbReference>
<comment type="similarity">
    <text evidence="2">Belongs to the acyl carrier protein (ACP) family.</text>
</comment>
<feature type="region of interest" description="Disordered" evidence="11">
    <location>
        <begin position="1203"/>
        <end position="1279"/>
    </location>
</feature>
<dbReference type="SUPFAM" id="SSF47336">
    <property type="entry name" value="ACP-like"/>
    <property type="match status" value="1"/>
</dbReference>
<dbReference type="InterPro" id="IPR006162">
    <property type="entry name" value="Ppantetheine_attach_site"/>
</dbReference>
<dbReference type="InterPro" id="IPR036736">
    <property type="entry name" value="ACP-like_sf"/>
</dbReference>
<dbReference type="PANTHER" id="PTHR20863:SF76">
    <property type="entry name" value="CARRIER DOMAIN-CONTAINING PROTEIN"/>
    <property type="match status" value="1"/>
</dbReference>
<evidence type="ECO:0000313" key="13">
    <source>
        <dbReference type="EMBL" id="KAK4044941.1"/>
    </source>
</evidence>
<organism evidence="13 14">
    <name type="scientific">Daphnia magna</name>
    <dbReference type="NCBI Taxonomy" id="35525"/>
    <lineage>
        <taxon>Eukaryota</taxon>
        <taxon>Metazoa</taxon>
        <taxon>Ecdysozoa</taxon>
        <taxon>Arthropoda</taxon>
        <taxon>Crustacea</taxon>
        <taxon>Branchiopoda</taxon>
        <taxon>Diplostraca</taxon>
        <taxon>Cladocera</taxon>
        <taxon>Anomopoda</taxon>
        <taxon>Daphniidae</taxon>
        <taxon>Daphnia</taxon>
    </lineage>
</organism>
<feature type="region of interest" description="Disordered" evidence="11">
    <location>
        <begin position="86"/>
        <end position="113"/>
    </location>
</feature>
<name>A0ABR0B8N3_9CRUS</name>
<protein>
    <recommendedName>
        <fullName evidence="10">Acyl carrier protein</fullName>
    </recommendedName>
</protein>
<proteinExistence type="inferred from homology"/>
<dbReference type="InterPro" id="IPR003231">
    <property type="entry name" value="ACP"/>
</dbReference>
<keyword evidence="7" id="KW-0443">Lipid metabolism</keyword>
<feature type="compositionally biased region" description="Basic and acidic residues" evidence="11">
    <location>
        <begin position="257"/>
        <end position="276"/>
    </location>
</feature>
<comment type="caution">
    <text evidence="13">The sequence shown here is derived from an EMBL/GenBank/DDBJ whole genome shotgun (WGS) entry which is preliminary data.</text>
</comment>
<feature type="compositionally biased region" description="Low complexity" evidence="11">
    <location>
        <begin position="1238"/>
        <end position="1250"/>
    </location>
</feature>
<dbReference type="SMART" id="SM00823">
    <property type="entry name" value="PKS_PP"/>
    <property type="match status" value="1"/>
</dbReference>
<evidence type="ECO:0000259" key="12">
    <source>
        <dbReference type="PROSITE" id="PS50075"/>
    </source>
</evidence>